<dbReference type="RefSeq" id="WP_016524181.1">
    <property type="nucleotide sequence ID" value="NZ_KE332517.1"/>
</dbReference>
<dbReference type="EMBL" id="ATFE01000016">
    <property type="protein sequence ID" value="EPF27759.1"/>
    <property type="molecule type" value="Genomic_DNA"/>
</dbReference>
<comment type="caution">
    <text evidence="1">The sequence shown here is derived from an EMBL/GenBank/DDBJ whole genome shotgun (WGS) entry which is preliminary data.</text>
</comment>
<sequence>MEKIVKLLHRKSCVVLTALCVLTFSTCRFPYTVKNARFKNEFSWVYAEKDFNFKNADKVQGTFTLPKNVKHKGLCFVAMFPATFRNNKWSAVIKIPYKLTLTWDGGSLLKEEDVEAKSDWFGLNVYFSEEEIRKLPVQQTIIYTLEYEAGVYTKLQDTAELDKLADLQDHPESYPNFYDAVFVVAERSTKKMP</sequence>
<evidence type="ECO:0000313" key="2">
    <source>
        <dbReference type="Proteomes" id="UP000014634"/>
    </source>
</evidence>
<proteinExistence type="predicted"/>
<name>A0AA87NP08_TREMD</name>
<dbReference type="Proteomes" id="UP000014634">
    <property type="component" value="Unassembled WGS sequence"/>
</dbReference>
<dbReference type="AlphaFoldDB" id="A0AA87NP08"/>
<organism evidence="1 2">
    <name type="scientific">Treponema medium ATCC 700293</name>
    <dbReference type="NCBI Taxonomy" id="1125700"/>
    <lineage>
        <taxon>Bacteria</taxon>
        <taxon>Pseudomonadati</taxon>
        <taxon>Spirochaetota</taxon>
        <taxon>Spirochaetia</taxon>
        <taxon>Spirochaetales</taxon>
        <taxon>Treponemataceae</taxon>
        <taxon>Treponema</taxon>
    </lineage>
</organism>
<evidence type="ECO:0000313" key="1">
    <source>
        <dbReference type="EMBL" id="EPF27759.1"/>
    </source>
</evidence>
<reference evidence="1 2" key="1">
    <citation type="submission" date="2013-04" db="EMBL/GenBank/DDBJ databases">
        <title>The Genome Sequence of Treponema medium ATCC 700293.</title>
        <authorList>
            <consortium name="The Broad Institute Genomics Platform"/>
            <person name="Earl A."/>
            <person name="Ward D."/>
            <person name="Feldgarden M."/>
            <person name="Gevers D."/>
            <person name="Leonetti C."/>
            <person name="Blanton J.M."/>
            <person name="Dewhirst F.E."/>
            <person name="Izard J."/>
            <person name="Walker B."/>
            <person name="Young S."/>
            <person name="Zeng Q."/>
            <person name="Gargeya S."/>
            <person name="Fitzgerald M."/>
            <person name="Haas B."/>
            <person name="Abouelleil A."/>
            <person name="Allen A.W."/>
            <person name="Alvarado L."/>
            <person name="Arachchi H.M."/>
            <person name="Berlin A.M."/>
            <person name="Chapman S.B."/>
            <person name="Gainer-Dewar J."/>
            <person name="Goldberg J."/>
            <person name="Griggs A."/>
            <person name="Gujja S."/>
            <person name="Hansen M."/>
            <person name="Howarth C."/>
            <person name="Imamovic A."/>
            <person name="Ireland A."/>
            <person name="Larimer J."/>
            <person name="McCowan C."/>
            <person name="Murphy C."/>
            <person name="Pearson M."/>
            <person name="Poon T.W."/>
            <person name="Priest M."/>
            <person name="Roberts A."/>
            <person name="Saif S."/>
            <person name="Shea T."/>
            <person name="Sisk P."/>
            <person name="Sykes S."/>
            <person name="Wortman J."/>
            <person name="Nusbaum C."/>
            <person name="Birren B."/>
        </authorList>
    </citation>
    <scope>NUCLEOTIDE SEQUENCE [LARGE SCALE GENOMIC DNA]</scope>
    <source>
        <strain evidence="1 2">ATCC 700293</strain>
    </source>
</reference>
<accession>A0AA87NP08</accession>
<gene>
    <name evidence="1" type="ORF">HMPREF9195_02259</name>
</gene>
<protein>
    <submittedName>
        <fullName evidence="1">Uncharacterized protein</fullName>
    </submittedName>
</protein>